<feature type="transmembrane region" description="Helical" evidence="1">
    <location>
        <begin position="12"/>
        <end position="36"/>
    </location>
</feature>
<evidence type="ECO:0000256" key="1">
    <source>
        <dbReference type="SAM" id="Phobius"/>
    </source>
</evidence>
<keyword evidence="1" id="KW-1133">Transmembrane helix</keyword>
<keyword evidence="1" id="KW-0472">Membrane</keyword>
<feature type="transmembrane region" description="Helical" evidence="1">
    <location>
        <begin position="79"/>
        <end position="98"/>
    </location>
</feature>
<feature type="transmembrane region" description="Helical" evidence="1">
    <location>
        <begin position="48"/>
        <end position="70"/>
    </location>
</feature>
<dbReference type="HOGENOM" id="CLU_091377_0_0_4"/>
<proteinExistence type="predicted"/>
<comment type="caution">
    <text evidence="2">The sequence shown here is derived from an EMBL/GenBank/DDBJ whole genome shotgun (WGS) entry which is preliminary data.</text>
</comment>
<keyword evidence="3" id="KW-1185">Reference proteome</keyword>
<sequence>MLISPRIRFAAKVAGCHFAINIVVAVLVAILVFYVWYPYPYRQMLGGLGLFALVTGIDVVCGPVLTAILANPKKSNQEMLVDITLVAVIQLSALVYGLHTVAIARPVAVVFEVDRFVVVSAVDVHRESLAKANAPFNRLPWFGQERVAIRPAHDVAEENLDLTLSLQGVEPSMRPERWEADSSKTREAIRQGMRPVSQLQQHYPQNIELTAAIQKSGISAENEAARDKYPHFGAINQS</sequence>
<evidence type="ECO:0000313" key="2">
    <source>
        <dbReference type="EMBL" id="ETA83196.1"/>
    </source>
</evidence>
<evidence type="ECO:0008006" key="4">
    <source>
        <dbReference type="Google" id="ProtNLM"/>
    </source>
</evidence>
<name>V7ID44_EIKCO</name>
<protein>
    <recommendedName>
        <fullName evidence="4">Fimb protein</fullName>
    </recommendedName>
</protein>
<dbReference type="EMBL" id="AZGQ01000007">
    <property type="protein sequence ID" value="ETA83196.1"/>
    <property type="molecule type" value="Genomic_DNA"/>
</dbReference>
<evidence type="ECO:0000313" key="3">
    <source>
        <dbReference type="Proteomes" id="UP000018554"/>
    </source>
</evidence>
<organism evidence="2 3">
    <name type="scientific">Eikenella corrodens CC92I</name>
    <dbReference type="NCBI Taxonomy" id="1073362"/>
    <lineage>
        <taxon>Bacteria</taxon>
        <taxon>Pseudomonadati</taxon>
        <taxon>Pseudomonadota</taxon>
        <taxon>Betaproteobacteria</taxon>
        <taxon>Neisseriales</taxon>
        <taxon>Neisseriaceae</taxon>
        <taxon>Eikenella</taxon>
    </lineage>
</organism>
<dbReference type="AlphaFoldDB" id="V7ID44"/>
<dbReference type="PATRIC" id="fig|1073362.3.peg.1543"/>
<gene>
    <name evidence="2" type="ORF">HMPREF1177_01356</name>
</gene>
<accession>V7ID44</accession>
<keyword evidence="1" id="KW-0812">Transmembrane</keyword>
<dbReference type="Proteomes" id="UP000018554">
    <property type="component" value="Unassembled WGS sequence"/>
</dbReference>
<reference evidence="2 3" key="1">
    <citation type="submission" date="2013-11" db="EMBL/GenBank/DDBJ databases">
        <title>The Genome Sequence of Eikenella corrodens CC92I.</title>
        <authorList>
            <consortium name="The Broad Institute Genomics Platform"/>
            <person name="Earl A."/>
            <person name="Allen-Vercoe E."/>
            <person name="Daigneault M."/>
            <person name="Young S.K."/>
            <person name="Zeng Q."/>
            <person name="Gargeya S."/>
            <person name="Fitzgerald M."/>
            <person name="Abouelleil A."/>
            <person name="Alvarado L."/>
            <person name="Chapman S.B."/>
            <person name="Gainer-Dewar J."/>
            <person name="Goldberg J."/>
            <person name="Griggs A."/>
            <person name="Gujja S."/>
            <person name="Hansen M."/>
            <person name="Howarth C."/>
            <person name="Imamovic A."/>
            <person name="Ireland A."/>
            <person name="Larimer J."/>
            <person name="McCowan C."/>
            <person name="Murphy C."/>
            <person name="Pearson M."/>
            <person name="Poon T.W."/>
            <person name="Priest M."/>
            <person name="Roberts A."/>
            <person name="Saif S."/>
            <person name="Shea T."/>
            <person name="Sykes S."/>
            <person name="Wortman J."/>
            <person name="Nusbaum C."/>
            <person name="Birren B."/>
        </authorList>
    </citation>
    <scope>NUCLEOTIDE SEQUENCE [LARGE SCALE GENOMIC DNA]</scope>
    <source>
        <strain evidence="2 3">CC92I</strain>
    </source>
</reference>